<evidence type="ECO:0000256" key="1">
    <source>
        <dbReference type="ARBA" id="ARBA00003330"/>
    </source>
</evidence>
<dbReference type="EMBL" id="JAMGBD010000002">
    <property type="protein sequence ID" value="MCL6684652.1"/>
    <property type="molecule type" value="Genomic_DNA"/>
</dbReference>
<name>A0ABT0RQA2_9SPHN</name>
<dbReference type="CDD" id="cd02970">
    <property type="entry name" value="PRX_like2"/>
    <property type="match status" value="1"/>
</dbReference>
<dbReference type="InterPro" id="IPR050924">
    <property type="entry name" value="Peroxiredoxin_BCP/PrxQ"/>
</dbReference>
<dbReference type="Pfam" id="PF00578">
    <property type="entry name" value="AhpC-TSA"/>
    <property type="match status" value="1"/>
</dbReference>
<sequence length="196" mass="21327">MRRATAELVASGIASNALGVGDLAPLFELPNAEGRSISSAELLAKGPLVLTFYRGFWCPYCNLDLESLQEALPGIEQRGATLVALSPQTAANSRRAIREKGLTFDILSDSGNEVAASFGLRFRMPDYLIELYRDGFNNDLTITNGEPSWTLPMPARFVIDTTGVIAYSEVNPDYTKRPDPSEMLPILDQLKQSAAA</sequence>
<comment type="catalytic activity">
    <reaction evidence="11">
        <text>a hydroperoxide + [thioredoxin]-dithiol = an alcohol + [thioredoxin]-disulfide + H2O</text>
        <dbReference type="Rhea" id="RHEA:62620"/>
        <dbReference type="Rhea" id="RHEA-COMP:10698"/>
        <dbReference type="Rhea" id="RHEA-COMP:10700"/>
        <dbReference type="ChEBI" id="CHEBI:15377"/>
        <dbReference type="ChEBI" id="CHEBI:29950"/>
        <dbReference type="ChEBI" id="CHEBI:30879"/>
        <dbReference type="ChEBI" id="CHEBI:35924"/>
        <dbReference type="ChEBI" id="CHEBI:50058"/>
        <dbReference type="EC" id="1.11.1.24"/>
    </reaction>
</comment>
<evidence type="ECO:0000259" key="12">
    <source>
        <dbReference type="PROSITE" id="PS51352"/>
    </source>
</evidence>
<feature type="domain" description="Thioredoxin" evidence="12">
    <location>
        <begin position="18"/>
        <end position="192"/>
    </location>
</feature>
<dbReference type="InterPro" id="IPR000866">
    <property type="entry name" value="AhpC/TSA"/>
</dbReference>
<dbReference type="SUPFAM" id="SSF52833">
    <property type="entry name" value="Thioredoxin-like"/>
    <property type="match status" value="1"/>
</dbReference>
<dbReference type="PROSITE" id="PS51352">
    <property type="entry name" value="THIOREDOXIN_2"/>
    <property type="match status" value="1"/>
</dbReference>
<evidence type="ECO:0000256" key="8">
    <source>
        <dbReference type="ARBA" id="ARBA00032824"/>
    </source>
</evidence>
<dbReference type="PANTHER" id="PTHR42801:SF7">
    <property type="entry name" value="SLL1159 PROTEIN"/>
    <property type="match status" value="1"/>
</dbReference>
<dbReference type="EC" id="1.11.1.24" evidence="2"/>
<keyword evidence="3" id="KW-0575">Peroxidase</keyword>
<reference evidence="13" key="1">
    <citation type="submission" date="2022-05" db="EMBL/GenBank/DDBJ databases">
        <authorList>
            <person name="Jo J.-H."/>
            <person name="Im W.-T."/>
        </authorList>
    </citation>
    <scope>NUCLEOTIDE SEQUENCE</scope>
    <source>
        <strain evidence="13">SE158</strain>
    </source>
</reference>
<comment type="function">
    <text evidence="1">Thiol-specific peroxidase that catalyzes the reduction of hydrogen peroxide and organic hydroperoxides to water and alcohols, respectively. Plays a role in cell protection against oxidative stress by detoxifying peroxides and as sensor of hydrogen peroxide-mediated signaling events.</text>
</comment>
<evidence type="ECO:0000256" key="10">
    <source>
        <dbReference type="ARBA" id="ARBA00042639"/>
    </source>
</evidence>
<dbReference type="InterPro" id="IPR013766">
    <property type="entry name" value="Thioredoxin_domain"/>
</dbReference>
<evidence type="ECO:0000256" key="4">
    <source>
        <dbReference type="ARBA" id="ARBA00022862"/>
    </source>
</evidence>
<dbReference type="InterPro" id="IPR036249">
    <property type="entry name" value="Thioredoxin-like_sf"/>
</dbReference>
<dbReference type="Gene3D" id="3.40.30.10">
    <property type="entry name" value="Glutaredoxin"/>
    <property type="match status" value="1"/>
</dbReference>
<gene>
    <name evidence="13" type="ORF">LZ536_12200</name>
</gene>
<accession>A0ABT0RQA2</accession>
<evidence type="ECO:0000256" key="3">
    <source>
        <dbReference type="ARBA" id="ARBA00022559"/>
    </source>
</evidence>
<keyword evidence="14" id="KW-1185">Reference proteome</keyword>
<evidence type="ECO:0000256" key="7">
    <source>
        <dbReference type="ARBA" id="ARBA00023284"/>
    </source>
</evidence>
<keyword evidence="7" id="KW-0676">Redox-active center</keyword>
<evidence type="ECO:0000256" key="2">
    <source>
        <dbReference type="ARBA" id="ARBA00013017"/>
    </source>
</evidence>
<keyword evidence="6" id="KW-1015">Disulfide bond</keyword>
<evidence type="ECO:0000256" key="5">
    <source>
        <dbReference type="ARBA" id="ARBA00023002"/>
    </source>
</evidence>
<keyword evidence="4" id="KW-0049">Antioxidant</keyword>
<dbReference type="RefSeq" id="WP_249849049.1">
    <property type="nucleotide sequence ID" value="NZ_JAMGBD010000002.1"/>
</dbReference>
<comment type="similarity">
    <text evidence="9">Belongs to the peroxiredoxin family. BCP/PrxQ subfamily.</text>
</comment>
<dbReference type="PANTHER" id="PTHR42801">
    <property type="entry name" value="THIOREDOXIN-DEPENDENT PEROXIDE REDUCTASE"/>
    <property type="match status" value="1"/>
</dbReference>
<comment type="caution">
    <text evidence="13">The sequence shown here is derived from an EMBL/GenBank/DDBJ whole genome shotgun (WGS) entry which is preliminary data.</text>
</comment>
<evidence type="ECO:0000313" key="13">
    <source>
        <dbReference type="EMBL" id="MCL6684652.1"/>
    </source>
</evidence>
<organism evidence="13 14">
    <name type="scientific">Sphingomonas alba</name>
    <dbReference type="NCBI Taxonomy" id="2908208"/>
    <lineage>
        <taxon>Bacteria</taxon>
        <taxon>Pseudomonadati</taxon>
        <taxon>Pseudomonadota</taxon>
        <taxon>Alphaproteobacteria</taxon>
        <taxon>Sphingomonadales</taxon>
        <taxon>Sphingomonadaceae</taxon>
        <taxon>Sphingomonas</taxon>
    </lineage>
</organism>
<keyword evidence="5" id="KW-0560">Oxidoreductase</keyword>
<evidence type="ECO:0000256" key="6">
    <source>
        <dbReference type="ARBA" id="ARBA00023157"/>
    </source>
</evidence>
<protein>
    <recommendedName>
        <fullName evidence="2">thioredoxin-dependent peroxiredoxin</fullName>
        <ecNumber evidence="2">1.11.1.24</ecNumber>
    </recommendedName>
    <alternativeName>
        <fullName evidence="8">Thioredoxin peroxidase</fullName>
    </alternativeName>
    <alternativeName>
        <fullName evidence="10">Thioredoxin-dependent peroxiredoxin Bcp</fullName>
    </alternativeName>
</protein>
<proteinExistence type="inferred from homology"/>
<evidence type="ECO:0000313" key="14">
    <source>
        <dbReference type="Proteomes" id="UP001165363"/>
    </source>
</evidence>
<evidence type="ECO:0000256" key="11">
    <source>
        <dbReference type="ARBA" id="ARBA00049091"/>
    </source>
</evidence>
<evidence type="ECO:0000256" key="9">
    <source>
        <dbReference type="ARBA" id="ARBA00038489"/>
    </source>
</evidence>
<dbReference type="Proteomes" id="UP001165363">
    <property type="component" value="Unassembled WGS sequence"/>
</dbReference>